<dbReference type="SUPFAM" id="SSF88723">
    <property type="entry name" value="PIN domain-like"/>
    <property type="match status" value="1"/>
</dbReference>
<evidence type="ECO:0000313" key="1">
    <source>
        <dbReference type="EMBL" id="KAL3788271.1"/>
    </source>
</evidence>
<evidence type="ECO:0000313" key="2">
    <source>
        <dbReference type="Proteomes" id="UP001516023"/>
    </source>
</evidence>
<dbReference type="Gene3D" id="3.40.50.1010">
    <property type="entry name" value="5'-nuclease"/>
    <property type="match status" value="1"/>
</dbReference>
<dbReference type="Proteomes" id="UP001516023">
    <property type="component" value="Unassembled WGS sequence"/>
</dbReference>
<evidence type="ECO:0008006" key="3">
    <source>
        <dbReference type="Google" id="ProtNLM"/>
    </source>
</evidence>
<name>A0ABD3PLS5_9STRA</name>
<dbReference type="InterPro" id="IPR029060">
    <property type="entry name" value="PIN-like_dom_sf"/>
</dbReference>
<protein>
    <recommendedName>
        <fullName evidence="3">PIN domain-containing protein</fullName>
    </recommendedName>
</protein>
<dbReference type="AlphaFoldDB" id="A0ABD3PLS5"/>
<accession>A0ABD3PLS5</accession>
<sequence length="712" mass="77637">MQDKLTKMRKSLTVISLLIGRPSTADNPWSAWAVVEQTQDRVQALGSLVSQLASSFGDRLAGIDASLLEIPALHNKCGRQPSMLGYKPECCTTVQSAGELLSAGGLVQGVGSAAQGIPLSEGRLINLESQLSALSARTFVELKSLKGCIGGQGVIAFEKWQFGCPKSCRSLLDCMNVVTPVWEYMVDLFHVLAMVRPVTRSADEVANKTIFTPKTLLTNPQLTCLASLQTSIPEDNLMADAGDGTHGTHNFVMWSVEALAPAYQSFESNYYELFQFAEYAFEQSLHALDELSLDIGQFHRNMLTMSFKSPPFTSKQERERCARKTNLNELDTSQCTLTSSLVTLKPTSRRCRAPSIVQQHDTPGWVISMGPCCNGFGFLGFNSPLQASIGFPIHPGHEIIQSTPIFFLLGSASFLAPPGWVLHTVDLRHSLLGGATDAGDSSGMLVRISDNTGTMLPTPIVRPSSTIFHSLSSQTLACLDLTGSSDLPSPASGGGPRRSVGWCCWIVGPSSVSPARCPGPPSLGSQSHGVVPRGLSPAEVSDLWKTPILLQDWFERNNCTSSLREFAAGLPACILHAGSMLSGVVLDTGLVETGTLWEIQKTRKFAVAKKIISPKTHASNPNNKYKTKGRQKADIKPRHVDQAISALFFRYNNQLGPPYHILIDTNFIYFSIWNKMEILRSMMDCVLAKYIPYIINCIMGELKKLGFKYKVV</sequence>
<gene>
    <name evidence="1" type="ORF">HJC23_011903</name>
</gene>
<keyword evidence="2" id="KW-1185">Reference proteome</keyword>
<organism evidence="1 2">
    <name type="scientific">Cyclotella cryptica</name>
    <dbReference type="NCBI Taxonomy" id="29204"/>
    <lineage>
        <taxon>Eukaryota</taxon>
        <taxon>Sar</taxon>
        <taxon>Stramenopiles</taxon>
        <taxon>Ochrophyta</taxon>
        <taxon>Bacillariophyta</taxon>
        <taxon>Coscinodiscophyceae</taxon>
        <taxon>Thalassiosirophycidae</taxon>
        <taxon>Stephanodiscales</taxon>
        <taxon>Stephanodiscaceae</taxon>
        <taxon>Cyclotella</taxon>
    </lineage>
</organism>
<dbReference type="EMBL" id="JABMIG020000159">
    <property type="protein sequence ID" value="KAL3788271.1"/>
    <property type="molecule type" value="Genomic_DNA"/>
</dbReference>
<proteinExistence type="predicted"/>
<reference evidence="1 2" key="1">
    <citation type="journal article" date="2020" name="G3 (Bethesda)">
        <title>Improved Reference Genome for Cyclotella cryptica CCMP332, a Model for Cell Wall Morphogenesis, Salinity Adaptation, and Lipid Production in Diatoms (Bacillariophyta).</title>
        <authorList>
            <person name="Roberts W.R."/>
            <person name="Downey K.M."/>
            <person name="Ruck E.C."/>
            <person name="Traller J.C."/>
            <person name="Alverson A.J."/>
        </authorList>
    </citation>
    <scope>NUCLEOTIDE SEQUENCE [LARGE SCALE GENOMIC DNA]</scope>
    <source>
        <strain evidence="1 2">CCMP332</strain>
    </source>
</reference>
<dbReference type="PANTHER" id="PTHR12416">
    <property type="entry name" value="RRNA-PROCESSING PROTEIN UTP23 HOMOLOG"/>
    <property type="match status" value="1"/>
</dbReference>
<comment type="caution">
    <text evidence="1">The sequence shown here is derived from an EMBL/GenBank/DDBJ whole genome shotgun (WGS) entry which is preliminary data.</text>
</comment>